<keyword evidence="1" id="KW-0812">Transmembrane</keyword>
<dbReference type="AlphaFoldDB" id="A0A364YC44"/>
<evidence type="ECO:0000313" key="2">
    <source>
        <dbReference type="EMBL" id="RAW03308.1"/>
    </source>
</evidence>
<organism evidence="2 3">
    <name type="scientific">Pseudochryseolinea flava</name>
    <dbReference type="NCBI Taxonomy" id="2059302"/>
    <lineage>
        <taxon>Bacteria</taxon>
        <taxon>Pseudomonadati</taxon>
        <taxon>Bacteroidota</taxon>
        <taxon>Cytophagia</taxon>
        <taxon>Cytophagales</taxon>
        <taxon>Fulvivirgaceae</taxon>
        <taxon>Pseudochryseolinea</taxon>
    </lineage>
</organism>
<dbReference type="Proteomes" id="UP000251889">
    <property type="component" value="Unassembled WGS sequence"/>
</dbReference>
<comment type="caution">
    <text evidence="2">The sequence shown here is derived from an EMBL/GenBank/DDBJ whole genome shotgun (WGS) entry which is preliminary data.</text>
</comment>
<dbReference type="EMBL" id="QMFY01000001">
    <property type="protein sequence ID" value="RAW03308.1"/>
    <property type="molecule type" value="Genomic_DNA"/>
</dbReference>
<gene>
    <name evidence="2" type="ORF">DQQ10_04280</name>
</gene>
<keyword evidence="3" id="KW-1185">Reference proteome</keyword>
<reference evidence="2 3" key="1">
    <citation type="submission" date="2018-06" db="EMBL/GenBank/DDBJ databases">
        <title>Chryseolinea flavus sp. nov., a member of the phylum Bacteroidetes isolated from soil.</title>
        <authorList>
            <person name="Li Y."/>
            <person name="Wang J."/>
        </authorList>
    </citation>
    <scope>NUCLEOTIDE SEQUENCE [LARGE SCALE GENOMIC DNA]</scope>
    <source>
        <strain evidence="2 3">SDU1-6</strain>
    </source>
</reference>
<dbReference type="RefSeq" id="WP_112745523.1">
    <property type="nucleotide sequence ID" value="NZ_QMFY01000001.1"/>
</dbReference>
<protein>
    <recommendedName>
        <fullName evidence="4">DUF3953 domain-containing protein</fullName>
    </recommendedName>
</protein>
<keyword evidence="1" id="KW-0472">Membrane</keyword>
<name>A0A364YC44_9BACT</name>
<sequence length="82" mass="9466">MKIFKAAYIFPILFIAIGIYQMFRVDFLEASLYIIAGLAFVFNAMASEERLAKHKKTLVTITWTLLGISVLIFFWVLQFNTP</sequence>
<dbReference type="OrthoDB" id="982515at2"/>
<keyword evidence="1" id="KW-1133">Transmembrane helix</keyword>
<feature type="transmembrane region" description="Helical" evidence="1">
    <location>
        <begin position="7"/>
        <end position="24"/>
    </location>
</feature>
<evidence type="ECO:0008006" key="4">
    <source>
        <dbReference type="Google" id="ProtNLM"/>
    </source>
</evidence>
<accession>A0A364YC44</accession>
<proteinExistence type="predicted"/>
<feature type="transmembrane region" description="Helical" evidence="1">
    <location>
        <begin position="58"/>
        <end position="77"/>
    </location>
</feature>
<evidence type="ECO:0000313" key="3">
    <source>
        <dbReference type="Proteomes" id="UP000251889"/>
    </source>
</evidence>
<evidence type="ECO:0000256" key="1">
    <source>
        <dbReference type="SAM" id="Phobius"/>
    </source>
</evidence>
<feature type="transmembrane region" description="Helical" evidence="1">
    <location>
        <begin position="30"/>
        <end position="46"/>
    </location>
</feature>